<reference evidence="3 4" key="1">
    <citation type="submission" date="2024-08" db="EMBL/GenBank/DDBJ databases">
        <authorList>
            <person name="Ishaq N."/>
        </authorList>
    </citation>
    <scope>NUCLEOTIDE SEQUENCE [LARGE SCALE GENOMIC DNA]</scope>
    <source>
        <strain evidence="3 4">JCM 30400</strain>
    </source>
</reference>
<dbReference type="InterPro" id="IPR027795">
    <property type="entry name" value="CASTOR_ACT_dom"/>
</dbReference>
<evidence type="ECO:0000259" key="2">
    <source>
        <dbReference type="Pfam" id="PF13840"/>
    </source>
</evidence>
<proteinExistence type="predicted"/>
<sequence>MSAEVSLANILRNMYPKLQEETYVFCQVSDARLEEVLAQSLCIFREGEGMSAILPKCLAQQYGIASSGPFRQITLQVFSGLSAVGLTATVARELADAGIVANMVNALRHDHVFVPEESAQQALQLLRGLSNRVYYT</sequence>
<dbReference type="EMBL" id="JBGMEL010000002">
    <property type="protein sequence ID" value="MFA0789422.1"/>
    <property type="molecule type" value="Genomic_DNA"/>
</dbReference>
<dbReference type="Gene3D" id="3.30.2130.10">
    <property type="entry name" value="VC0802-like"/>
    <property type="match status" value="1"/>
</dbReference>
<dbReference type="Proteomes" id="UP001569414">
    <property type="component" value="Unassembled WGS sequence"/>
</dbReference>
<name>A0ABV4NIM9_9GAMM</name>
<dbReference type="InterPro" id="IPR018717">
    <property type="entry name" value="DUF2241"/>
</dbReference>
<keyword evidence="4" id="KW-1185">Reference proteome</keyword>
<dbReference type="Pfam" id="PF10000">
    <property type="entry name" value="ACT_3"/>
    <property type="match status" value="1"/>
</dbReference>
<dbReference type="Pfam" id="PF13840">
    <property type="entry name" value="ACT_7"/>
    <property type="match status" value="1"/>
</dbReference>
<feature type="domain" description="DUF2241" evidence="1">
    <location>
        <begin position="3"/>
        <end position="71"/>
    </location>
</feature>
<dbReference type="InterPro" id="IPR045865">
    <property type="entry name" value="ACT-like_dom_sf"/>
</dbReference>
<dbReference type="PANTHER" id="PTHR39199:SF1">
    <property type="entry name" value="BLR5128 PROTEIN"/>
    <property type="match status" value="1"/>
</dbReference>
<accession>A0ABV4NIM9</accession>
<comment type="caution">
    <text evidence="3">The sequence shown here is derived from an EMBL/GenBank/DDBJ whole genome shotgun (WGS) entry which is preliminary data.</text>
</comment>
<dbReference type="SUPFAM" id="SSF55021">
    <property type="entry name" value="ACT-like"/>
    <property type="match status" value="2"/>
</dbReference>
<dbReference type="RefSeq" id="WP_299584926.1">
    <property type="nucleotide sequence ID" value="NZ_JBGMEL010000002.1"/>
</dbReference>
<evidence type="ECO:0000313" key="3">
    <source>
        <dbReference type="EMBL" id="MFA0789422.1"/>
    </source>
</evidence>
<dbReference type="PANTHER" id="PTHR39199">
    <property type="entry name" value="BLR5128 PROTEIN"/>
    <property type="match status" value="1"/>
</dbReference>
<feature type="domain" description="CASTOR ACT" evidence="2">
    <location>
        <begin position="72"/>
        <end position="127"/>
    </location>
</feature>
<evidence type="ECO:0000259" key="1">
    <source>
        <dbReference type="Pfam" id="PF10000"/>
    </source>
</evidence>
<organism evidence="3 4">
    <name type="scientific">Microbulbifer echini</name>
    <dbReference type="NCBI Taxonomy" id="1529067"/>
    <lineage>
        <taxon>Bacteria</taxon>
        <taxon>Pseudomonadati</taxon>
        <taxon>Pseudomonadota</taxon>
        <taxon>Gammaproteobacteria</taxon>
        <taxon>Cellvibrionales</taxon>
        <taxon>Microbulbiferaceae</taxon>
        <taxon>Microbulbifer</taxon>
    </lineage>
</organism>
<evidence type="ECO:0000313" key="4">
    <source>
        <dbReference type="Proteomes" id="UP001569414"/>
    </source>
</evidence>
<protein>
    <submittedName>
        <fullName evidence="3">ACT domain-containing protein</fullName>
    </submittedName>
</protein>
<gene>
    <name evidence="3" type="ORF">ACCI51_02620</name>
</gene>